<evidence type="ECO:0000313" key="2">
    <source>
        <dbReference type="Proteomes" id="UP000265703"/>
    </source>
</evidence>
<name>A0A397SEK3_9GLOM</name>
<accession>A0A397SEK3</accession>
<dbReference type="Proteomes" id="UP000265703">
    <property type="component" value="Unassembled WGS sequence"/>
</dbReference>
<dbReference type="AlphaFoldDB" id="A0A397SEK3"/>
<proteinExistence type="predicted"/>
<reference evidence="1 2" key="1">
    <citation type="submission" date="2018-06" db="EMBL/GenBank/DDBJ databases">
        <title>Comparative genomics reveals the genomic features of Rhizophagus irregularis, R. cerebriforme, R. diaphanum and Gigaspora rosea, and their symbiotic lifestyle signature.</title>
        <authorList>
            <person name="Morin E."/>
            <person name="San Clemente H."/>
            <person name="Chen E.C.H."/>
            <person name="De La Providencia I."/>
            <person name="Hainaut M."/>
            <person name="Kuo A."/>
            <person name="Kohler A."/>
            <person name="Murat C."/>
            <person name="Tang N."/>
            <person name="Roy S."/>
            <person name="Loubradou J."/>
            <person name="Henrissat B."/>
            <person name="Grigoriev I.V."/>
            <person name="Corradi N."/>
            <person name="Roux C."/>
            <person name="Martin F.M."/>
        </authorList>
    </citation>
    <scope>NUCLEOTIDE SEQUENCE [LARGE SCALE GENOMIC DNA]</scope>
    <source>
        <strain evidence="1 2">DAOM 227022</strain>
    </source>
</reference>
<dbReference type="EMBL" id="QKYT01000528">
    <property type="protein sequence ID" value="RIA83972.1"/>
    <property type="molecule type" value="Genomic_DNA"/>
</dbReference>
<comment type="caution">
    <text evidence="1">The sequence shown here is derived from an EMBL/GenBank/DDBJ whole genome shotgun (WGS) entry which is preliminary data.</text>
</comment>
<protein>
    <submittedName>
        <fullName evidence="1">Uncharacterized protein</fullName>
    </submittedName>
</protein>
<gene>
    <name evidence="1" type="ORF">C1645_785172</name>
</gene>
<evidence type="ECO:0000313" key="1">
    <source>
        <dbReference type="EMBL" id="RIA83972.1"/>
    </source>
</evidence>
<organism evidence="1 2">
    <name type="scientific">Glomus cerebriforme</name>
    <dbReference type="NCBI Taxonomy" id="658196"/>
    <lineage>
        <taxon>Eukaryota</taxon>
        <taxon>Fungi</taxon>
        <taxon>Fungi incertae sedis</taxon>
        <taxon>Mucoromycota</taxon>
        <taxon>Glomeromycotina</taxon>
        <taxon>Glomeromycetes</taxon>
        <taxon>Glomerales</taxon>
        <taxon>Glomeraceae</taxon>
        <taxon>Glomus</taxon>
    </lineage>
</organism>
<sequence>MVRELRILGCVALHIGQESMSYRVKRVILESVTRFWTREKFETCFNKHLYIFLNRKKMTLYQKILNVTNSVVS</sequence>
<keyword evidence="2" id="KW-1185">Reference proteome</keyword>